<gene>
    <name evidence="1" type="ORF">CTOB1V02_LOCUS10681</name>
</gene>
<organism evidence="1">
    <name type="scientific">Cyprideis torosa</name>
    <dbReference type="NCBI Taxonomy" id="163714"/>
    <lineage>
        <taxon>Eukaryota</taxon>
        <taxon>Metazoa</taxon>
        <taxon>Ecdysozoa</taxon>
        <taxon>Arthropoda</taxon>
        <taxon>Crustacea</taxon>
        <taxon>Oligostraca</taxon>
        <taxon>Ostracoda</taxon>
        <taxon>Podocopa</taxon>
        <taxon>Podocopida</taxon>
        <taxon>Cytherocopina</taxon>
        <taxon>Cytheroidea</taxon>
        <taxon>Cytherideidae</taxon>
        <taxon>Cyprideis</taxon>
    </lineage>
</organism>
<protein>
    <submittedName>
        <fullName evidence="1">Uncharacterized protein</fullName>
    </submittedName>
</protein>
<name>A0A7R8ZQ16_9CRUS</name>
<evidence type="ECO:0000313" key="1">
    <source>
        <dbReference type="EMBL" id="CAD7232855.1"/>
    </source>
</evidence>
<dbReference type="InterPro" id="IPR037448">
    <property type="entry name" value="Zig-8"/>
</dbReference>
<accession>A0A7R8ZQ16</accession>
<proteinExistence type="predicted"/>
<dbReference type="CDD" id="cd00096">
    <property type="entry name" value="Ig"/>
    <property type="match status" value="1"/>
</dbReference>
<dbReference type="AlphaFoldDB" id="A0A7R8ZQ16"/>
<dbReference type="InterPro" id="IPR007110">
    <property type="entry name" value="Ig-like_dom"/>
</dbReference>
<dbReference type="InterPro" id="IPR003599">
    <property type="entry name" value="Ig_sub"/>
</dbReference>
<dbReference type="PANTHER" id="PTHR23279:SF6">
    <property type="entry name" value="DEFECTIVE PROBOSCIS EXTENSION RESPONSE 7, ISOFORM F"/>
    <property type="match status" value="1"/>
</dbReference>
<dbReference type="Gene3D" id="2.60.40.10">
    <property type="entry name" value="Immunoglobulins"/>
    <property type="match status" value="2"/>
</dbReference>
<dbReference type="GO" id="GO:0032589">
    <property type="term" value="C:neuron projection membrane"/>
    <property type="evidence" value="ECO:0007669"/>
    <property type="project" value="TreeGrafter"/>
</dbReference>
<dbReference type="PROSITE" id="PS50835">
    <property type="entry name" value="IG_LIKE"/>
    <property type="match status" value="2"/>
</dbReference>
<dbReference type="GO" id="GO:0050808">
    <property type="term" value="P:synapse organization"/>
    <property type="evidence" value="ECO:0007669"/>
    <property type="project" value="TreeGrafter"/>
</dbReference>
<dbReference type="PANTHER" id="PTHR23279">
    <property type="entry name" value="DEFECTIVE PROBOSCIS EXTENSION RESPONSE DPR -RELATED"/>
    <property type="match status" value="1"/>
</dbReference>
<dbReference type="InterPro" id="IPR013783">
    <property type="entry name" value="Ig-like_fold"/>
</dbReference>
<reference evidence="1" key="1">
    <citation type="submission" date="2020-11" db="EMBL/GenBank/DDBJ databases">
        <authorList>
            <person name="Tran Van P."/>
        </authorList>
    </citation>
    <scope>NUCLEOTIDE SEQUENCE</scope>
</reference>
<sequence>VSWIRKDNLQVLTGGILTYTSDTRFSIYHEHGGRYWNLRIRDLKPIDEGTYECQVNTEPKKSLSYKLKVDELSVKIEGPTSVYIQEGSTLNLTCRIRGPLDAATAVRWFHNEKPIPQEVTVLEGSEDSVSKLIIQNARIALTGTYSCVPQQGPSSEVKVHVIKGCSLLVSQNMALQSFDFGKVMLFVTPMRHPLVGRFRLLMLERIPPPCSRRHHRAPKSR</sequence>
<dbReference type="SMART" id="SM00408">
    <property type="entry name" value="IGc2"/>
    <property type="match status" value="1"/>
</dbReference>
<feature type="non-terminal residue" evidence="1">
    <location>
        <position position="1"/>
    </location>
</feature>
<dbReference type="OrthoDB" id="6427221at2759"/>
<dbReference type="SMART" id="SM00409">
    <property type="entry name" value="IG"/>
    <property type="match status" value="2"/>
</dbReference>
<dbReference type="InterPro" id="IPR013098">
    <property type="entry name" value="Ig_I-set"/>
</dbReference>
<dbReference type="InterPro" id="IPR003598">
    <property type="entry name" value="Ig_sub2"/>
</dbReference>
<dbReference type="InterPro" id="IPR036179">
    <property type="entry name" value="Ig-like_dom_sf"/>
</dbReference>
<dbReference type="Pfam" id="PF07679">
    <property type="entry name" value="I-set"/>
    <property type="match status" value="1"/>
</dbReference>
<dbReference type="SUPFAM" id="SSF48726">
    <property type="entry name" value="Immunoglobulin"/>
    <property type="match status" value="2"/>
</dbReference>
<dbReference type="EMBL" id="OB665245">
    <property type="protein sequence ID" value="CAD7232855.1"/>
    <property type="molecule type" value="Genomic_DNA"/>
</dbReference>